<sequence>MTQKILKGSLEERTKNYQHLFTLCILYPNNNFFYTDRLDQQVYPNKKKYFLCTYQNPLYPSIQQSISLYELFDYTFLVFKQEPFLVYPSTLVIWIGVDRVFN</sequence>
<proteinExistence type="predicted"/>
<accession>A0A3M7P1X8</accession>
<gene>
    <name evidence="1" type="ORF">BpHYR1_000928</name>
</gene>
<organism evidence="1 2">
    <name type="scientific">Brachionus plicatilis</name>
    <name type="common">Marine rotifer</name>
    <name type="synonym">Brachionus muelleri</name>
    <dbReference type="NCBI Taxonomy" id="10195"/>
    <lineage>
        <taxon>Eukaryota</taxon>
        <taxon>Metazoa</taxon>
        <taxon>Spiralia</taxon>
        <taxon>Gnathifera</taxon>
        <taxon>Rotifera</taxon>
        <taxon>Eurotatoria</taxon>
        <taxon>Monogononta</taxon>
        <taxon>Pseudotrocha</taxon>
        <taxon>Ploima</taxon>
        <taxon>Brachionidae</taxon>
        <taxon>Brachionus</taxon>
    </lineage>
</organism>
<reference evidence="1 2" key="1">
    <citation type="journal article" date="2018" name="Sci. Rep.">
        <title>Genomic signatures of local adaptation to the degree of environmental predictability in rotifers.</title>
        <authorList>
            <person name="Franch-Gras L."/>
            <person name="Hahn C."/>
            <person name="Garcia-Roger E.M."/>
            <person name="Carmona M.J."/>
            <person name="Serra M."/>
            <person name="Gomez A."/>
        </authorList>
    </citation>
    <scope>NUCLEOTIDE SEQUENCE [LARGE SCALE GENOMIC DNA]</scope>
    <source>
        <strain evidence="1">HYR1</strain>
    </source>
</reference>
<evidence type="ECO:0000313" key="1">
    <source>
        <dbReference type="EMBL" id="RMZ93091.1"/>
    </source>
</evidence>
<comment type="caution">
    <text evidence="1">The sequence shown here is derived from an EMBL/GenBank/DDBJ whole genome shotgun (WGS) entry which is preliminary data.</text>
</comment>
<protein>
    <submittedName>
        <fullName evidence="1">Uncharacterized protein</fullName>
    </submittedName>
</protein>
<dbReference type="Proteomes" id="UP000276133">
    <property type="component" value="Unassembled WGS sequence"/>
</dbReference>
<name>A0A3M7P1X8_BRAPC</name>
<dbReference type="EMBL" id="REGN01014081">
    <property type="protein sequence ID" value="RMZ93091.1"/>
    <property type="molecule type" value="Genomic_DNA"/>
</dbReference>
<keyword evidence="2" id="KW-1185">Reference proteome</keyword>
<evidence type="ECO:0000313" key="2">
    <source>
        <dbReference type="Proteomes" id="UP000276133"/>
    </source>
</evidence>
<dbReference type="AlphaFoldDB" id="A0A3M7P1X8"/>